<dbReference type="InterPro" id="IPR043519">
    <property type="entry name" value="NT_sf"/>
</dbReference>
<dbReference type="GO" id="GO:1990817">
    <property type="term" value="F:poly(A) RNA polymerase activity"/>
    <property type="evidence" value="ECO:0007669"/>
    <property type="project" value="UniProtKB-EC"/>
</dbReference>
<evidence type="ECO:0000313" key="15">
    <source>
        <dbReference type="Proteomes" id="UP000037751"/>
    </source>
</evidence>
<dbReference type="CDD" id="cd05402">
    <property type="entry name" value="NT_PAP_TUTase"/>
    <property type="match status" value="1"/>
</dbReference>
<gene>
    <name evidence="14" type="ORF">Malapachy_3386</name>
</gene>
<evidence type="ECO:0000256" key="7">
    <source>
        <dbReference type="ARBA" id="ARBA00022679"/>
    </source>
</evidence>
<evidence type="ECO:0000259" key="12">
    <source>
        <dbReference type="Pfam" id="PF03828"/>
    </source>
</evidence>
<feature type="domain" description="Poly(A) RNA polymerase mitochondrial-like central palm" evidence="13">
    <location>
        <begin position="82"/>
        <end position="224"/>
    </location>
</feature>
<comment type="cofactor">
    <cofactor evidence="1">
        <name>Mn(2+)</name>
        <dbReference type="ChEBI" id="CHEBI:29035"/>
    </cofactor>
</comment>
<feature type="compositionally biased region" description="Basic and acidic residues" evidence="10">
    <location>
        <begin position="23"/>
        <end position="34"/>
    </location>
</feature>
<evidence type="ECO:0000256" key="2">
    <source>
        <dbReference type="ARBA" id="ARBA00001946"/>
    </source>
</evidence>
<evidence type="ECO:0000256" key="5">
    <source>
        <dbReference type="ARBA" id="ARBA00012388"/>
    </source>
</evidence>
<sequence length="627" mass="69689">MSSSEATRSRTSTPNASAKIRAHSHDATHGRWRLDGNGGAPPAGHAPTPREGGASSSTEGFAGRPMSSSQIPYSYERHTADLSRAIVEFLTPLLPSEEEYRAKEAVRRQLLGLATKLHPDAKLLAFGSMANGFALRYSDMDLCCLVPPNKSEEKTRTSAELVEALSDLIRRETDFHVLPLPQARIPILKISRAKGEAHAYDMACDIGFNNRLALENTRLLLSYAMLDPPRLRSLVLFVKVWTKRRKLNAPFTGTLSSYGYTLMVLFFLIHVKRPPVLPNLQRIPTRKRVLPEDIVLEGHNIYFFDDMEALRQSWHSDNTESLGELLLDFFRYFSRDFNYTKDAMSIRTEGGLITKESRGWQSEMLGIEDPFQAGYNVARTVTKDGLYTIRGEFMRASRLLANRSVRAPQLLADLCAEREDGLTRAPDARHDGRGRMHGRPMQVPRERMPFSGSTMAFEDMARGLVQGVSFPPSHAMLAPLAQTYGLYPAMPGPPYRTSRTTSTAPPSANSSPQRKPRDVDARVVMPPPSMIPTTSHRWAATSKPARSLSESGTPRTEKDRYLWMSPHTQAGPWSPENLAPPGLAPPMPGAPAKEREAPTTRPPTMDSVQPTTTDELDDVFGMSPENP</sequence>
<evidence type="ECO:0000256" key="9">
    <source>
        <dbReference type="ARBA" id="ARBA00022842"/>
    </source>
</evidence>
<dbReference type="VEuPathDB" id="FungiDB:Malapachy_3386"/>
<feature type="region of interest" description="Disordered" evidence="10">
    <location>
        <begin position="424"/>
        <end position="447"/>
    </location>
</feature>
<dbReference type="InterPro" id="IPR002058">
    <property type="entry name" value="PAP_assoc"/>
</dbReference>
<feature type="region of interest" description="Disordered" evidence="10">
    <location>
        <begin position="1"/>
        <end position="69"/>
    </location>
</feature>
<evidence type="ECO:0000256" key="6">
    <source>
        <dbReference type="ARBA" id="ARBA00022490"/>
    </source>
</evidence>
<evidence type="ECO:0000256" key="3">
    <source>
        <dbReference type="ARBA" id="ARBA00004496"/>
    </source>
</evidence>
<dbReference type="Gene3D" id="1.10.1410.10">
    <property type="match status" value="1"/>
</dbReference>
<comment type="cofactor">
    <cofactor evidence="2">
        <name>Mg(2+)</name>
        <dbReference type="ChEBI" id="CHEBI:18420"/>
    </cofactor>
</comment>
<feature type="compositionally biased region" description="Low complexity" evidence="10">
    <location>
        <begin position="495"/>
        <end position="512"/>
    </location>
</feature>
<reference evidence="14 15" key="1">
    <citation type="submission" date="2015-07" db="EMBL/GenBank/DDBJ databases">
        <title>Draft Genome Sequence of Malassezia furfur CBS1878 and Malassezia pachydermatis CBS1879.</title>
        <authorList>
            <person name="Triana S."/>
            <person name="Ohm R."/>
            <person name="Gonzalez A."/>
            <person name="DeCock H."/>
            <person name="Restrepo S."/>
            <person name="Celis A."/>
        </authorList>
    </citation>
    <scope>NUCLEOTIDE SEQUENCE [LARGE SCALE GENOMIC DNA]</scope>
    <source>
        <strain evidence="14 15">CBS 1879</strain>
    </source>
</reference>
<evidence type="ECO:0000259" key="13">
    <source>
        <dbReference type="Pfam" id="PF22600"/>
    </source>
</evidence>
<keyword evidence="11" id="KW-1133">Transmembrane helix</keyword>
<evidence type="ECO:0000256" key="11">
    <source>
        <dbReference type="SAM" id="Phobius"/>
    </source>
</evidence>
<feature type="region of interest" description="Disordered" evidence="10">
    <location>
        <begin position="491"/>
        <end position="627"/>
    </location>
</feature>
<dbReference type="SUPFAM" id="SSF81631">
    <property type="entry name" value="PAP/OAS1 substrate-binding domain"/>
    <property type="match status" value="1"/>
</dbReference>
<feature type="domain" description="PAP-associated" evidence="12">
    <location>
        <begin position="321"/>
        <end position="372"/>
    </location>
</feature>
<dbReference type="Gene3D" id="3.30.460.10">
    <property type="entry name" value="Beta Polymerase, domain 2"/>
    <property type="match status" value="1"/>
</dbReference>
<comment type="similarity">
    <text evidence="4">Belongs to the DNA polymerase type-B-like family.</text>
</comment>
<feature type="transmembrane region" description="Helical" evidence="11">
    <location>
        <begin position="249"/>
        <end position="269"/>
    </location>
</feature>
<dbReference type="GO" id="GO:0010605">
    <property type="term" value="P:negative regulation of macromolecule metabolic process"/>
    <property type="evidence" value="ECO:0007669"/>
    <property type="project" value="UniProtKB-ARBA"/>
</dbReference>
<accession>A0A0M8MNZ2</accession>
<evidence type="ECO:0000256" key="10">
    <source>
        <dbReference type="SAM" id="MobiDB-lite"/>
    </source>
</evidence>
<comment type="caution">
    <text evidence="14">The sequence shown here is derived from an EMBL/GenBank/DDBJ whole genome shotgun (WGS) entry which is preliminary data.</text>
</comment>
<name>A0A0M8MNZ2_9BASI</name>
<evidence type="ECO:0000256" key="1">
    <source>
        <dbReference type="ARBA" id="ARBA00001936"/>
    </source>
</evidence>
<dbReference type="Proteomes" id="UP000037751">
    <property type="component" value="Unassembled WGS sequence"/>
</dbReference>
<comment type="subcellular location">
    <subcellularLocation>
        <location evidence="3">Cytoplasm</location>
    </subcellularLocation>
</comment>
<evidence type="ECO:0000256" key="8">
    <source>
        <dbReference type="ARBA" id="ARBA00022723"/>
    </source>
</evidence>
<dbReference type="STRING" id="77020.A0A0M8MNZ2"/>
<feature type="compositionally biased region" description="Low complexity" evidence="10">
    <location>
        <begin position="1"/>
        <end position="13"/>
    </location>
</feature>
<feature type="compositionally biased region" description="Basic and acidic residues" evidence="10">
    <location>
        <begin position="424"/>
        <end position="434"/>
    </location>
</feature>
<dbReference type="InterPro" id="IPR054708">
    <property type="entry name" value="MTPAP-like_central"/>
</dbReference>
<keyword evidence="11" id="KW-0812">Transmembrane</keyword>
<keyword evidence="6" id="KW-0963">Cytoplasm</keyword>
<dbReference type="Pfam" id="PF03828">
    <property type="entry name" value="PAP_assoc"/>
    <property type="match status" value="1"/>
</dbReference>
<dbReference type="OrthoDB" id="407432at2759"/>
<dbReference type="GeneID" id="28729733"/>
<evidence type="ECO:0000313" key="14">
    <source>
        <dbReference type="EMBL" id="KOS16326.1"/>
    </source>
</evidence>
<dbReference type="GO" id="GO:0005737">
    <property type="term" value="C:cytoplasm"/>
    <property type="evidence" value="ECO:0007669"/>
    <property type="project" value="UniProtKB-SubCell"/>
</dbReference>
<dbReference type="RefSeq" id="XP_017993958.1">
    <property type="nucleotide sequence ID" value="XM_018137857.1"/>
</dbReference>
<protein>
    <recommendedName>
        <fullName evidence="5">polynucleotide adenylyltransferase</fullName>
        <ecNumber evidence="5">2.7.7.19</ecNumber>
    </recommendedName>
</protein>
<dbReference type="AlphaFoldDB" id="A0A0M8MNZ2"/>
<dbReference type="PANTHER" id="PTHR12271:SF40">
    <property type="entry name" value="POLY(A) RNA POLYMERASE GLD2"/>
    <property type="match status" value="1"/>
</dbReference>
<dbReference type="EMBL" id="LGAV01000001">
    <property type="protein sequence ID" value="KOS16326.1"/>
    <property type="molecule type" value="Genomic_DNA"/>
</dbReference>
<keyword evidence="8" id="KW-0479">Metal-binding</keyword>
<dbReference type="PANTHER" id="PTHR12271">
    <property type="entry name" value="POLY A POLYMERASE CID PAP -RELATED"/>
    <property type="match status" value="1"/>
</dbReference>
<keyword evidence="7" id="KW-0808">Transferase</keyword>
<dbReference type="Pfam" id="PF22600">
    <property type="entry name" value="MTPAP-like_central"/>
    <property type="match status" value="1"/>
</dbReference>
<keyword evidence="15" id="KW-1185">Reference proteome</keyword>
<dbReference type="SUPFAM" id="SSF81301">
    <property type="entry name" value="Nucleotidyltransferase"/>
    <property type="match status" value="1"/>
</dbReference>
<organism evidence="14 15">
    <name type="scientific">Malassezia pachydermatis</name>
    <dbReference type="NCBI Taxonomy" id="77020"/>
    <lineage>
        <taxon>Eukaryota</taxon>
        <taxon>Fungi</taxon>
        <taxon>Dikarya</taxon>
        <taxon>Basidiomycota</taxon>
        <taxon>Ustilaginomycotina</taxon>
        <taxon>Malasseziomycetes</taxon>
        <taxon>Malasseziales</taxon>
        <taxon>Malasseziaceae</taxon>
        <taxon>Malassezia</taxon>
    </lineage>
</organism>
<dbReference type="GO" id="GO:0031123">
    <property type="term" value="P:RNA 3'-end processing"/>
    <property type="evidence" value="ECO:0007669"/>
    <property type="project" value="TreeGrafter"/>
</dbReference>
<proteinExistence type="inferred from homology"/>
<dbReference type="EC" id="2.7.7.19" evidence="5"/>
<keyword evidence="11" id="KW-0472">Membrane</keyword>
<evidence type="ECO:0000256" key="4">
    <source>
        <dbReference type="ARBA" id="ARBA00008593"/>
    </source>
</evidence>
<dbReference type="GO" id="GO:0046872">
    <property type="term" value="F:metal ion binding"/>
    <property type="evidence" value="ECO:0007669"/>
    <property type="project" value="UniProtKB-KW"/>
</dbReference>
<keyword evidence="9" id="KW-0460">Magnesium</keyword>